<proteinExistence type="predicted"/>
<feature type="region of interest" description="Disordered" evidence="2">
    <location>
        <begin position="1"/>
        <end position="47"/>
    </location>
</feature>
<evidence type="ECO:0000313" key="3">
    <source>
        <dbReference type="EMBL" id="CAG9812152.1"/>
    </source>
</evidence>
<accession>A0A9N9SC30</accession>
<name>A0A9N9SC30_9DIPT</name>
<dbReference type="EMBL" id="OU895880">
    <property type="protein sequence ID" value="CAG9812152.1"/>
    <property type="molecule type" value="Genomic_DNA"/>
</dbReference>
<feature type="compositionally biased region" description="Polar residues" evidence="2">
    <location>
        <begin position="31"/>
        <end position="47"/>
    </location>
</feature>
<keyword evidence="4" id="KW-1185">Reference proteome</keyword>
<sequence length="806" mass="93073">MLKRSGSEQSNPSKRVKADNDMPPPSFVPRQPSTSRNINSTQKLSAPLSSNNNIKIKLQTSIKELKSNHNGYFSDDEEEDEELWFRASQIEEREMMSHPKNPVDTTEISYSEFHDAEGLTSTQNDGFAVPMSQMDVASSQKIRVLQNKCTALEKQLKRNLPNIAKAQAVATQANCQINDLRNKIKKLQAENEELRKDKLSDADRVNEATTTIRGENNCLRNQVIELNKKVRESHFERSIMDKSPLDPAEVEMIRLTEMIFDVNKTSHFRQLMSQATAYKFLKFDLGNVNSKFHSQLITLQMTIADLQGNFLKNEKNSLQKFNNSRFEDKTKFNNFKMFNQIVKIFYKISDDIKSCGLRHLDEHFVRKEFAFKQTQYCSDQYYGDKKNAKKINKVEKLLGFIDIKNPLTKSDEIFFDEIRIDHRRLIGIISQILNQSIVLSEMMLTQNISTNPAEYKTGIDLICDIIDPHILQSRFLYKNSGITAAFADLIKNLSIHYRHFKSDYKNINRNFGKLFSHLLAMSTNNPQILLNFSEFLINILSNNNGAEILKELCKDFPSFNIEYSSMFKIYQIPRSGCMLQIFFILLTTAFRFIENVAEHNLDVLFDLTINFNTIVFLIIANGCEVEFLKSSSIDSSDIKNHCKCYMFLVIALIILNNQALKHRNVDNIKYYSKVSCITKSAVVTLVALLSYTGHTIDYRSFTFGYNAINELYTWITFGDIYVINSERFYNCKTLFLTQDSHEKFIERIITSTSNDYSYSFITCDSNPEENEEAEDGSNEAKTDLWNEITNDFKADESDISRISFPR</sequence>
<dbReference type="Proteomes" id="UP001153620">
    <property type="component" value="Chromosome 4"/>
</dbReference>
<evidence type="ECO:0000256" key="2">
    <source>
        <dbReference type="SAM" id="MobiDB-lite"/>
    </source>
</evidence>
<evidence type="ECO:0000256" key="1">
    <source>
        <dbReference type="SAM" id="Coils"/>
    </source>
</evidence>
<organism evidence="3 4">
    <name type="scientific">Chironomus riparius</name>
    <dbReference type="NCBI Taxonomy" id="315576"/>
    <lineage>
        <taxon>Eukaryota</taxon>
        <taxon>Metazoa</taxon>
        <taxon>Ecdysozoa</taxon>
        <taxon>Arthropoda</taxon>
        <taxon>Hexapoda</taxon>
        <taxon>Insecta</taxon>
        <taxon>Pterygota</taxon>
        <taxon>Neoptera</taxon>
        <taxon>Endopterygota</taxon>
        <taxon>Diptera</taxon>
        <taxon>Nematocera</taxon>
        <taxon>Chironomoidea</taxon>
        <taxon>Chironomidae</taxon>
        <taxon>Chironominae</taxon>
        <taxon>Chironomus</taxon>
    </lineage>
</organism>
<keyword evidence="1" id="KW-0175">Coiled coil</keyword>
<feature type="coiled-coil region" evidence="1">
    <location>
        <begin position="163"/>
        <end position="204"/>
    </location>
</feature>
<dbReference type="OrthoDB" id="10676923at2759"/>
<gene>
    <name evidence="3" type="ORF">CHIRRI_LOCUS14957</name>
</gene>
<protein>
    <submittedName>
        <fullName evidence="3">Uncharacterized protein</fullName>
    </submittedName>
</protein>
<reference evidence="3" key="2">
    <citation type="submission" date="2022-10" db="EMBL/GenBank/DDBJ databases">
        <authorList>
            <consortium name="ENA_rothamsted_submissions"/>
            <consortium name="culmorum"/>
            <person name="King R."/>
        </authorList>
    </citation>
    <scope>NUCLEOTIDE SEQUENCE</scope>
</reference>
<reference evidence="3" key="1">
    <citation type="submission" date="2022-01" db="EMBL/GenBank/DDBJ databases">
        <authorList>
            <person name="King R."/>
        </authorList>
    </citation>
    <scope>NUCLEOTIDE SEQUENCE</scope>
</reference>
<evidence type="ECO:0000313" key="4">
    <source>
        <dbReference type="Proteomes" id="UP001153620"/>
    </source>
</evidence>
<dbReference type="AlphaFoldDB" id="A0A9N9SC30"/>